<name>A0A8S5QIC1_9CAUD</name>
<dbReference type="EMBL" id="BK015658">
    <property type="protein sequence ID" value="DAE18555.1"/>
    <property type="molecule type" value="Genomic_DNA"/>
</dbReference>
<accession>A0A8S5QIC1</accession>
<protein>
    <submittedName>
        <fullName evidence="2">Uncharacterized protein</fullName>
    </submittedName>
</protein>
<feature type="transmembrane region" description="Helical" evidence="1">
    <location>
        <begin position="40"/>
        <end position="61"/>
    </location>
</feature>
<keyword evidence="1" id="KW-1133">Transmembrane helix</keyword>
<proteinExistence type="predicted"/>
<reference evidence="2" key="1">
    <citation type="journal article" date="2021" name="Proc. Natl. Acad. Sci. U.S.A.">
        <title>A Catalog of Tens of Thousands of Viruses from Human Metagenomes Reveals Hidden Associations with Chronic Diseases.</title>
        <authorList>
            <person name="Tisza M.J."/>
            <person name="Buck C.B."/>
        </authorList>
    </citation>
    <scope>NUCLEOTIDE SEQUENCE</scope>
    <source>
        <strain evidence="2">Ctxym25</strain>
    </source>
</reference>
<feature type="transmembrane region" description="Helical" evidence="1">
    <location>
        <begin position="12"/>
        <end position="34"/>
    </location>
</feature>
<keyword evidence="1" id="KW-0472">Membrane</keyword>
<evidence type="ECO:0000256" key="1">
    <source>
        <dbReference type="SAM" id="Phobius"/>
    </source>
</evidence>
<sequence length="102" mass="12231">MKMLKRELDILLGIQLGILYISEYCVFLLSWAYLFDRGKLAILVLRFLGELCFFDVVLSIYRGILRHVLLLSIMQNECKWLVYRGVMRNNMYIWSMKACVWR</sequence>
<keyword evidence="1" id="KW-0812">Transmembrane</keyword>
<organism evidence="2">
    <name type="scientific">Myoviridae sp. ctxym25</name>
    <dbReference type="NCBI Taxonomy" id="2825210"/>
    <lineage>
        <taxon>Viruses</taxon>
        <taxon>Duplodnaviria</taxon>
        <taxon>Heunggongvirae</taxon>
        <taxon>Uroviricota</taxon>
        <taxon>Caudoviricetes</taxon>
    </lineage>
</organism>
<evidence type="ECO:0000313" key="2">
    <source>
        <dbReference type="EMBL" id="DAE18555.1"/>
    </source>
</evidence>